<evidence type="ECO:0000313" key="1">
    <source>
        <dbReference type="EMBL" id="UNI23284.1"/>
    </source>
</evidence>
<evidence type="ECO:0000313" key="2">
    <source>
        <dbReference type="Proteomes" id="UP000829364"/>
    </source>
</evidence>
<protein>
    <submittedName>
        <fullName evidence="1">Uncharacterized protein</fullName>
    </submittedName>
</protein>
<dbReference type="EMBL" id="CP086362">
    <property type="protein sequence ID" value="UNI23284.1"/>
    <property type="molecule type" value="Genomic_DNA"/>
</dbReference>
<dbReference type="AlphaFoldDB" id="A0A9Q8VFU8"/>
<organism evidence="1 2">
    <name type="scientific">Purpureocillium takamizusanense</name>
    <dbReference type="NCBI Taxonomy" id="2060973"/>
    <lineage>
        <taxon>Eukaryota</taxon>
        <taxon>Fungi</taxon>
        <taxon>Dikarya</taxon>
        <taxon>Ascomycota</taxon>
        <taxon>Pezizomycotina</taxon>
        <taxon>Sordariomycetes</taxon>
        <taxon>Hypocreomycetidae</taxon>
        <taxon>Hypocreales</taxon>
        <taxon>Ophiocordycipitaceae</taxon>
        <taxon>Purpureocillium</taxon>
    </lineage>
</organism>
<dbReference type="KEGG" id="ptkz:JDV02_009113"/>
<keyword evidence="2" id="KW-1185">Reference proteome</keyword>
<dbReference type="GeneID" id="72071058"/>
<name>A0A9Q8VFU8_9HYPO</name>
<dbReference type="Proteomes" id="UP000829364">
    <property type="component" value="Chromosome 9"/>
</dbReference>
<sequence length="112" mass="12617">MPSKPNIGKQRTFDINSHPTDFFLEGVRIPPVSMPRVKARLVVGAGNERRKQYVEVGPDANARLHLLSKLRRMAAPPSAILESFDLVHLRPYKPTFSYSKILIEACRTGPSY</sequence>
<proteinExistence type="predicted"/>
<dbReference type="RefSeq" id="XP_047846765.1">
    <property type="nucleotide sequence ID" value="XM_047990756.1"/>
</dbReference>
<gene>
    <name evidence="1" type="ORF">JDV02_009113</name>
</gene>
<accession>A0A9Q8VFU8</accession>
<reference evidence="1" key="1">
    <citation type="submission" date="2021-11" db="EMBL/GenBank/DDBJ databases">
        <title>Purpureocillium_takamizusanense_genome.</title>
        <authorList>
            <person name="Nguyen N.-H."/>
        </authorList>
    </citation>
    <scope>NUCLEOTIDE SEQUENCE</scope>
    <source>
        <strain evidence="1">PT3</strain>
    </source>
</reference>